<dbReference type="PANTHER" id="PTHR31047:SF0">
    <property type="entry name" value="MEIOTICALLY UP-REGULATED GENE 157 PROTEIN"/>
    <property type="match status" value="1"/>
</dbReference>
<dbReference type="Proteomes" id="UP000094112">
    <property type="component" value="Unassembled WGS sequence"/>
</dbReference>
<dbReference type="GeneID" id="30198389"/>
<sequence length="629" mass="71531">MPPYNKQNFRRIKPGKIILGITIAFLIIYVIRGLGSDEEDQDYLNYKLEQLYSPDPKLIAYSQSHDTKKQQEILNDAEFLQDKAKKSKQQQQQPVRGNGGGGGASIPKFHGQRCESYLDYSQDFHEPYSEGPLELPFQRPKERCRTFASPAVEKVIEDLKTRIRDPDLSRLLENALPNTLDSTILWHKKAGADSSTRYSQSFVVTGDIHAEWLRDAARQLSVYQSMTNYDDDLKELMRGAINTQASYILINPYCNAFHPPPGSNIRKGNTHMDKVTPRAHWKYVFECKWEIDSLASFLTLTNEYYSATKDHTIFNQLWFNALISILTVLQRQSSPTFDEDGKILPFYYTFQRDTNVGTETLPLAGTGNPVNFNTGLIRSAFRPSDDACIFQFFIPGNAHMAVELNRTSSILASLGDKVDNEELPKFIEETKKFGETITKGIYNHAVVEHGEFGKVFAYEVDGYGGSVFMDDANIPSLLSLPDLGFLDKEDPIYQNTRKMILSKKGNPYFLQGKHFKGIGGPHIGIHNAWPMSLLIQIRTSNDDQEIMENLKLVMKTTGNLGLIHESVHVNFPDGIKYTRPWFSWANSEFGKTILDLAQRKPHLIFKDEYVDKPYKVESLGVGQPKHVEN</sequence>
<feature type="transmembrane region" description="Helical" evidence="2">
    <location>
        <begin position="17"/>
        <end position="35"/>
    </location>
</feature>
<keyword evidence="4" id="KW-1185">Reference proteome</keyword>
<keyword evidence="2" id="KW-0472">Membrane</keyword>
<keyword evidence="3" id="KW-0378">Hydrolase</keyword>
<dbReference type="Gene3D" id="1.50.10.10">
    <property type="match status" value="1"/>
</dbReference>
<name>A0A1E3PBZ3_WICAA</name>
<feature type="region of interest" description="Disordered" evidence="1">
    <location>
        <begin position="82"/>
        <end position="106"/>
    </location>
</feature>
<dbReference type="GO" id="GO:0005975">
    <property type="term" value="P:carbohydrate metabolic process"/>
    <property type="evidence" value="ECO:0007669"/>
    <property type="project" value="InterPro"/>
</dbReference>
<keyword evidence="2" id="KW-1133">Transmembrane helix</keyword>
<reference evidence="3 4" key="1">
    <citation type="journal article" date="2016" name="Proc. Natl. Acad. Sci. U.S.A.">
        <title>Comparative genomics of biotechnologically important yeasts.</title>
        <authorList>
            <person name="Riley R."/>
            <person name="Haridas S."/>
            <person name="Wolfe K.H."/>
            <person name="Lopes M.R."/>
            <person name="Hittinger C.T."/>
            <person name="Goeker M."/>
            <person name="Salamov A.A."/>
            <person name="Wisecaver J.H."/>
            <person name="Long T.M."/>
            <person name="Calvey C.H."/>
            <person name="Aerts A.L."/>
            <person name="Barry K.W."/>
            <person name="Choi C."/>
            <person name="Clum A."/>
            <person name="Coughlan A.Y."/>
            <person name="Deshpande S."/>
            <person name="Douglass A.P."/>
            <person name="Hanson S.J."/>
            <person name="Klenk H.-P."/>
            <person name="LaButti K.M."/>
            <person name="Lapidus A."/>
            <person name="Lindquist E.A."/>
            <person name="Lipzen A.M."/>
            <person name="Meier-Kolthoff J.P."/>
            <person name="Ohm R.A."/>
            <person name="Otillar R.P."/>
            <person name="Pangilinan J.L."/>
            <person name="Peng Y."/>
            <person name="Rokas A."/>
            <person name="Rosa C.A."/>
            <person name="Scheuner C."/>
            <person name="Sibirny A.A."/>
            <person name="Slot J.C."/>
            <person name="Stielow J.B."/>
            <person name="Sun H."/>
            <person name="Kurtzman C.P."/>
            <person name="Blackwell M."/>
            <person name="Grigoriev I.V."/>
            <person name="Jeffries T.W."/>
        </authorList>
    </citation>
    <scope>NUCLEOTIDE SEQUENCE [LARGE SCALE GENOMIC DNA]</scope>
    <source>
        <strain evidence="4">ATCC 58044 / CBS 1984 / NCYC 433 / NRRL Y-366-8</strain>
    </source>
</reference>
<dbReference type="EMBL" id="KV454208">
    <property type="protein sequence ID" value="ODQ62898.1"/>
    <property type="molecule type" value="Genomic_DNA"/>
</dbReference>
<dbReference type="AlphaFoldDB" id="A0A1E3PBZ3"/>
<proteinExistence type="predicted"/>
<dbReference type="SUPFAM" id="SSF48208">
    <property type="entry name" value="Six-hairpin glycosidases"/>
    <property type="match status" value="1"/>
</dbReference>
<dbReference type="Pfam" id="PF06824">
    <property type="entry name" value="Glyco_hydro_125"/>
    <property type="match status" value="1"/>
</dbReference>
<dbReference type="SMART" id="SM01149">
    <property type="entry name" value="DUF1237"/>
    <property type="match status" value="1"/>
</dbReference>
<dbReference type="STRING" id="683960.A0A1E3PBZ3"/>
<dbReference type="PANTHER" id="PTHR31047">
    <property type="entry name" value="MEIOTICALLY UP-REGULATED GENE 157 PROTEIN"/>
    <property type="match status" value="1"/>
</dbReference>
<gene>
    <name evidence="3" type="ORF">WICANDRAFT_25427</name>
</gene>
<dbReference type="RefSeq" id="XP_019042105.1">
    <property type="nucleotide sequence ID" value="XM_019181143.1"/>
</dbReference>
<evidence type="ECO:0000313" key="4">
    <source>
        <dbReference type="Proteomes" id="UP000094112"/>
    </source>
</evidence>
<dbReference type="InterPro" id="IPR008313">
    <property type="entry name" value="GH125"/>
</dbReference>
<evidence type="ECO:0000256" key="2">
    <source>
        <dbReference type="SAM" id="Phobius"/>
    </source>
</evidence>
<evidence type="ECO:0000313" key="3">
    <source>
        <dbReference type="EMBL" id="ODQ62898.1"/>
    </source>
</evidence>
<organism evidence="3 4">
    <name type="scientific">Wickerhamomyces anomalus (strain ATCC 58044 / CBS 1984 / NCYC 433 / NRRL Y-366-8)</name>
    <name type="common">Yeast</name>
    <name type="synonym">Hansenula anomala</name>
    <dbReference type="NCBI Taxonomy" id="683960"/>
    <lineage>
        <taxon>Eukaryota</taxon>
        <taxon>Fungi</taxon>
        <taxon>Dikarya</taxon>
        <taxon>Ascomycota</taxon>
        <taxon>Saccharomycotina</taxon>
        <taxon>Saccharomycetes</taxon>
        <taxon>Phaffomycetales</taxon>
        <taxon>Wickerhamomycetaceae</taxon>
        <taxon>Wickerhamomyces</taxon>
    </lineage>
</organism>
<dbReference type="InterPro" id="IPR012341">
    <property type="entry name" value="6hp_glycosidase-like_sf"/>
</dbReference>
<dbReference type="InterPro" id="IPR008928">
    <property type="entry name" value="6-hairpin_glycosidase_sf"/>
</dbReference>
<dbReference type="GO" id="GO:0004553">
    <property type="term" value="F:hydrolase activity, hydrolyzing O-glycosyl compounds"/>
    <property type="evidence" value="ECO:0007669"/>
    <property type="project" value="UniProtKB-ARBA"/>
</dbReference>
<accession>A0A1E3PBZ3</accession>
<evidence type="ECO:0000256" key="1">
    <source>
        <dbReference type="SAM" id="MobiDB-lite"/>
    </source>
</evidence>
<dbReference type="OrthoDB" id="7771656at2759"/>
<keyword evidence="2" id="KW-0812">Transmembrane</keyword>
<protein>
    <submittedName>
        <fullName evidence="3">Glycoside hydrolase family 125 protein</fullName>
    </submittedName>
</protein>